<protein>
    <submittedName>
        <fullName evidence="4">Host specificity protein</fullName>
    </submittedName>
</protein>
<dbReference type="Pfam" id="PF13547">
    <property type="entry name" value="GTA_TIM"/>
    <property type="match status" value="1"/>
</dbReference>
<feature type="domain" description="Rcc01698-like C-terminal" evidence="3">
    <location>
        <begin position="1050"/>
        <end position="1148"/>
    </location>
</feature>
<dbReference type="Proteomes" id="UP000464495">
    <property type="component" value="Chromosome"/>
</dbReference>
<evidence type="ECO:0000313" key="5">
    <source>
        <dbReference type="Proteomes" id="UP000464495"/>
    </source>
</evidence>
<reference evidence="4 5" key="1">
    <citation type="submission" date="2019-12" db="EMBL/GenBank/DDBJ databases">
        <title>Complete genome sequence of Algicella marina strain 9Alg 56(T) isolated from the red alga Tichocarpus crinitus.</title>
        <authorList>
            <person name="Kim S.-G."/>
            <person name="Nedashkovskaya O.I."/>
        </authorList>
    </citation>
    <scope>NUCLEOTIDE SEQUENCE [LARGE SCALE GENOMIC DNA]</scope>
    <source>
        <strain evidence="4 5">9Alg 56</strain>
    </source>
</reference>
<feature type="domain" description="GTA TIM-barrel-like" evidence="1">
    <location>
        <begin position="441"/>
        <end position="737"/>
    </location>
</feature>
<dbReference type="Gene3D" id="3.20.20.80">
    <property type="entry name" value="Glycosidases"/>
    <property type="match status" value="1"/>
</dbReference>
<accession>A0A6P1T210</accession>
<dbReference type="SUPFAM" id="SSF51445">
    <property type="entry name" value="(Trans)glycosidases"/>
    <property type="match status" value="1"/>
</dbReference>
<sequence length="1303" mass="141852">MATLVLAAAGSAAGTALGGTIAGITTAAIGQAVGATLGSLLDARLLGGGAAPVEIGRVDTFRLQASREGAPIPRLFGQMRIAGQIIWSSSFLENVASSGGGKGPPKPKTRTYSYSISLAIALCEGEVSRIGRVWVDGKLLSLADINWRLYRGDENQLPDPTIAASLPDGEAPAYRGTAYVVIEDLDLTAFGNRIPQFAFEVTRKAGAGNDVDVADPAQLIEGVALVPGTGEYSYATEPVEFDNGKGDNRIVNINNGEGRPDIEVAMEQLDGDLPACQSVSLVISWFGDDLRAGHCTLRPKVEQTVQDGVDMPWRVAGVTRSSAEQVSYVDGRPGFGGTPADASVVQSIDLLRSSGKSVMFYPFILMDIRAGNGLPDPWSDGEQAQVPWRGRITTAKAPGRSGTTDQTAAATDEVAAFFGAASVTDFSVVDGEVIYSGPAEWSYRRFILHYAHLCLAAGGVDAFCIGSEMRALTAIRSARTDFPAVEALRVLAADVRAVLGSECRIGYAADWSEYFGYHPADGSEDVLYHLDPLWADDEIDFVGIDNYMPLSDWRDGSHHLDASAGSIYDLEYLRGNIEGGEGYDWYYAHPLARTEQTRQPISDGAYDMPWVYRYKDIRNWWGRPHWNRISGVRETEPTGWRPEGKPIWFTELGCPAVDKGTNQPNVFTDPQSSENALPYHSNGGQDDFIQVRYLQAMLGYWGAAENNPESRIYDGRMIDMSRAHVWAWDARPWPDFPSRLDVWNDGRNYGRGHWISGRTNLVALADVVREITGRSGLEEIDVSRLHGALRGLVISDTETARQSLQPLMLAYAFDAYDGGGALVFRTRNALGVTQLDPDFMVVGEQDDTALLLTRAPASETADQVRASFVSHNQDYQTVSVEARRPGGDNLTVARTDLPVAMSQDEAQGIAERWLAETHIGRDAISFGLPRSLQRVGLGDVVEIPGKGRDRLYRIDRVEEGFGRLIEAQRVERDLYVPRVRRPEIVSAPVLRRAARVYAEFLDLPLLRGTEVPHAPHIAVSARPWPGAAAIFSAAEDFGYTVVGEVAKPSVFGTLITELPSAEPGRFSAQDVVVDVNGGTLESRNRPDVLNGANVAALRFGGTGDWEVFQFQRADLVATRQYRLGGLLRGQAGTEPLIPESWPVGTDFVLLDGSATQPDLPLSARDLPRHYRIGPAHLPYDNGAYLHGVYTFEGVGLRPYSPVHLKADRDGDGAINMTWVRRTRIDGDGWRAADVPLGEAYERYHVRVLNGSEVLREFEPSTTAAVYSAAQQAVDSAPTIIGIEVAQISDRFGPGLYTRIDFDG</sequence>
<evidence type="ECO:0000259" key="2">
    <source>
        <dbReference type="Pfam" id="PF13550"/>
    </source>
</evidence>
<evidence type="ECO:0000259" key="3">
    <source>
        <dbReference type="Pfam" id="PF23666"/>
    </source>
</evidence>
<proteinExistence type="predicted"/>
<dbReference type="InterPro" id="IPR017853">
    <property type="entry name" value="GH"/>
</dbReference>
<evidence type="ECO:0000259" key="1">
    <source>
        <dbReference type="Pfam" id="PF13547"/>
    </source>
</evidence>
<evidence type="ECO:0000313" key="4">
    <source>
        <dbReference type="EMBL" id="QHQ34562.1"/>
    </source>
</evidence>
<dbReference type="Pfam" id="PF23666">
    <property type="entry name" value="Rcc01698_C"/>
    <property type="match status" value="1"/>
</dbReference>
<organism evidence="4 5">
    <name type="scientific">Algicella marina</name>
    <dbReference type="NCBI Taxonomy" id="2683284"/>
    <lineage>
        <taxon>Bacteria</taxon>
        <taxon>Pseudomonadati</taxon>
        <taxon>Pseudomonadota</taxon>
        <taxon>Alphaproteobacteria</taxon>
        <taxon>Rhodobacterales</taxon>
        <taxon>Paracoccaceae</taxon>
        <taxon>Algicella</taxon>
    </lineage>
</organism>
<dbReference type="InterPro" id="IPR056490">
    <property type="entry name" value="Rcc01698_C"/>
</dbReference>
<dbReference type="CDD" id="cd19607">
    <property type="entry name" value="GTA_TIM-barrel-like"/>
    <property type="match status" value="1"/>
</dbReference>
<dbReference type="EMBL" id="CP046620">
    <property type="protein sequence ID" value="QHQ34562.1"/>
    <property type="molecule type" value="Genomic_DNA"/>
</dbReference>
<feature type="domain" description="Tip attachment protein J" evidence="2">
    <location>
        <begin position="796"/>
        <end position="958"/>
    </location>
</feature>
<dbReference type="InterPro" id="IPR032876">
    <property type="entry name" value="J_dom"/>
</dbReference>
<dbReference type="InterPro" id="IPR025195">
    <property type="entry name" value="GTA_TIM_dom"/>
</dbReference>
<keyword evidence="5" id="KW-1185">Reference proteome</keyword>
<dbReference type="KEGG" id="amaq:GO499_04835"/>
<dbReference type="Pfam" id="PF13550">
    <property type="entry name" value="Phage-tail_3"/>
    <property type="match status" value="1"/>
</dbReference>
<gene>
    <name evidence="4" type="ORF">GO499_04835</name>
</gene>
<name>A0A6P1T210_9RHOB</name>
<dbReference type="RefSeq" id="WP_161861132.1">
    <property type="nucleotide sequence ID" value="NZ_CP046620.1"/>
</dbReference>